<evidence type="ECO:0000313" key="5">
    <source>
        <dbReference type="Proteomes" id="UP000064243"/>
    </source>
</evidence>
<evidence type="ECO:0000256" key="2">
    <source>
        <dbReference type="PIRSR" id="PIRSR000705-3"/>
    </source>
</evidence>
<sequence length="213" mass="24498">MSLSRYRYIVVEGPIGAGKTSLTHRLAEHIGADTLLENAGDNPFLPRFYQEPKRYALPTQLHFLFDRARQLRDLAQGDLFRAGTVSDFLIDKDMLFARLNLDDDEFELYQKVYADLAPQAPTPDLVIYLQAPVDALQERVKRRGVDFEHGMDAGYLQRLANSYSEFFHRYEAAPLLIVNTSNLNFAQSEADFELLLERMSKMRGPREFFNRAA</sequence>
<dbReference type="SUPFAM" id="SSF52540">
    <property type="entry name" value="P-loop containing nucleoside triphosphate hydrolases"/>
    <property type="match status" value="1"/>
</dbReference>
<organism evidence="4 5">
    <name type="scientific">Thiobacillus denitrificans</name>
    <dbReference type="NCBI Taxonomy" id="36861"/>
    <lineage>
        <taxon>Bacteria</taxon>
        <taxon>Pseudomonadati</taxon>
        <taxon>Pseudomonadota</taxon>
        <taxon>Betaproteobacteria</taxon>
        <taxon>Nitrosomonadales</taxon>
        <taxon>Thiobacillaceae</taxon>
        <taxon>Thiobacillus</taxon>
    </lineage>
</organism>
<keyword evidence="2" id="KW-0067">ATP-binding</keyword>
<dbReference type="PATRIC" id="fig|36861.3.peg.1994"/>
<dbReference type="InterPro" id="IPR050566">
    <property type="entry name" value="Deoxyribonucleoside_kinase"/>
</dbReference>
<dbReference type="InterPro" id="IPR031314">
    <property type="entry name" value="DNK_dom"/>
</dbReference>
<gene>
    <name evidence="4" type="ORF">ABW22_01345</name>
</gene>
<keyword evidence="2" id="KW-0547">Nucleotide-binding</keyword>
<dbReference type="PANTHER" id="PTHR10513">
    <property type="entry name" value="DEOXYNUCLEOSIDE KINASE"/>
    <property type="match status" value="1"/>
</dbReference>
<dbReference type="Gene3D" id="3.40.50.300">
    <property type="entry name" value="P-loop containing nucleotide triphosphate hydrolases"/>
    <property type="match status" value="1"/>
</dbReference>
<proteinExistence type="predicted"/>
<dbReference type="Proteomes" id="UP000064243">
    <property type="component" value="Unassembled WGS sequence"/>
</dbReference>
<keyword evidence="4" id="KW-0418">Kinase</keyword>
<dbReference type="PIRSF" id="PIRSF000705">
    <property type="entry name" value="DNK"/>
    <property type="match status" value="1"/>
</dbReference>
<dbReference type="PANTHER" id="PTHR10513:SF46">
    <property type="entry name" value="DEOXYGUANOSINE KINASE"/>
    <property type="match status" value="1"/>
</dbReference>
<dbReference type="EMBL" id="LDUG01000003">
    <property type="protein sequence ID" value="KVW99602.1"/>
    <property type="molecule type" value="Genomic_DNA"/>
</dbReference>
<feature type="binding site" evidence="2">
    <location>
        <begin position="139"/>
        <end position="143"/>
    </location>
    <ligand>
        <name>ATP</name>
        <dbReference type="ChEBI" id="CHEBI:30616"/>
    </ligand>
</feature>
<dbReference type="RefSeq" id="WP_059751183.1">
    <property type="nucleotide sequence ID" value="NZ_LDUG01000003.1"/>
</dbReference>
<name>A0A119CYC0_THIDE</name>
<evidence type="ECO:0000313" key="4">
    <source>
        <dbReference type="EMBL" id="KVW99602.1"/>
    </source>
</evidence>
<keyword evidence="4" id="KW-0808">Transferase</keyword>
<feature type="domain" description="Deoxynucleoside kinase" evidence="3">
    <location>
        <begin position="9"/>
        <end position="200"/>
    </location>
</feature>
<comment type="caution">
    <text evidence="4">The sequence shown here is derived from an EMBL/GenBank/DDBJ whole genome shotgun (WGS) entry which is preliminary data.</text>
</comment>
<dbReference type="CDD" id="cd01673">
    <property type="entry name" value="dNK"/>
    <property type="match status" value="1"/>
</dbReference>
<feature type="binding site" evidence="2">
    <location>
        <begin position="183"/>
        <end position="185"/>
    </location>
    <ligand>
        <name>ATP</name>
        <dbReference type="ChEBI" id="CHEBI:30616"/>
    </ligand>
</feature>
<feature type="active site" description="Proton acceptor" evidence="1">
    <location>
        <position position="87"/>
    </location>
</feature>
<dbReference type="GO" id="GO:0005524">
    <property type="term" value="F:ATP binding"/>
    <property type="evidence" value="ECO:0007669"/>
    <property type="project" value="UniProtKB-KW"/>
</dbReference>
<evidence type="ECO:0000256" key="1">
    <source>
        <dbReference type="PIRSR" id="PIRSR000705-1"/>
    </source>
</evidence>
<dbReference type="eggNOG" id="COG1428">
    <property type="taxonomic scope" value="Bacteria"/>
</dbReference>
<dbReference type="AlphaFoldDB" id="A0A119CYC0"/>
<evidence type="ECO:0000259" key="3">
    <source>
        <dbReference type="Pfam" id="PF01712"/>
    </source>
</evidence>
<keyword evidence="5" id="KW-1185">Reference proteome</keyword>
<protein>
    <submittedName>
        <fullName evidence="4">Deoxyadenosine kinase</fullName>
    </submittedName>
</protein>
<dbReference type="InterPro" id="IPR027417">
    <property type="entry name" value="P-loop_NTPase"/>
</dbReference>
<dbReference type="STRING" id="1123392.GCA_000376425_00150"/>
<dbReference type="Pfam" id="PF01712">
    <property type="entry name" value="dNK"/>
    <property type="match status" value="1"/>
</dbReference>
<reference evidence="4 5" key="1">
    <citation type="journal article" date="2015" name="Appl. Environ. Microbiol.">
        <title>Aerobic and Anaerobic Thiosulfate Oxidation by a Cold-Adapted, Subglacial Chemoautotroph.</title>
        <authorList>
            <person name="Harrold Z.R."/>
            <person name="Skidmore M.L."/>
            <person name="Hamilton T.L."/>
            <person name="Desch L."/>
            <person name="Amada K."/>
            <person name="van Gelder W."/>
            <person name="Glover K."/>
            <person name="Roden E.E."/>
            <person name="Boyd E.S."/>
        </authorList>
    </citation>
    <scope>NUCLEOTIDE SEQUENCE [LARGE SCALE GENOMIC DNA]</scope>
    <source>
        <strain evidence="4 5">RG</strain>
    </source>
</reference>
<dbReference type="InterPro" id="IPR002624">
    <property type="entry name" value="DCK/DGK"/>
</dbReference>
<accession>A0A119CYC0</accession>
<dbReference type="GO" id="GO:0019136">
    <property type="term" value="F:deoxynucleoside kinase activity"/>
    <property type="evidence" value="ECO:0007669"/>
    <property type="project" value="InterPro"/>
</dbReference>
<feature type="binding site" evidence="2">
    <location>
        <begin position="13"/>
        <end position="21"/>
    </location>
    <ligand>
        <name>ATP</name>
        <dbReference type="ChEBI" id="CHEBI:30616"/>
    </ligand>
</feature>
<dbReference type="OrthoDB" id="9776634at2"/>
<dbReference type="GO" id="GO:0005737">
    <property type="term" value="C:cytoplasm"/>
    <property type="evidence" value="ECO:0007669"/>
    <property type="project" value="TreeGrafter"/>
</dbReference>